<feature type="chain" id="PRO_5022047778" evidence="3">
    <location>
        <begin position="41"/>
        <end position="793"/>
    </location>
</feature>
<feature type="transmembrane region" description="Helical" evidence="2">
    <location>
        <begin position="249"/>
        <end position="282"/>
    </location>
</feature>
<sequence length="793" mass="86510">MTSDSPADEGQAMARRFPLLGATTLLALACCVLPTSPAVADEPRAQPVPSAIASPSPDPGTMCATAEEFVDDGDQDRAEEVFSAVPPVVTGVCAAAGLRQVHEHRLLADHWVAEGQRALRAGHLGSAETDFNAALSADGGNKDAVAGLDRLVALRGHALPTASSNWDYFYDDWVQPIWKLLLPIAIGFAVLLAAASVSSRWLVKAKSVAWTDRRRRSLSWIGGLLLFHGAVMLPVYPMFMPYVPHGCLLLAALVLAFAIVVATAALVWSAAVDIAGCAGWAVWHPKSRRVLKDWRLLLISLLVVLGLGLLLAWTGLSTAYERLLVAYTVLLLFGVLLTGAAWGQRLRLQVEVHRPDGSTDAASTNYLLTRMQSLGIERRTSVIQFSDTTPLSSLSGDQLSALPTGKVLGALAQLYFALRPDLTWRARANLVDDNRVAVTILRNGQPAGSAIFSRQDLGLPLAGGSSETVEVQAALARSRAQLLTGAAAFVLVELRQCHLDLRHSLYGARDWRSVALQVIATSKSLIDAPDLAVSLLGQATDLDPHYVLARFEFLWAVNNRIPAAEQDHLAFAAALDEYTEYVKQDIEDLDQWPGLLLRIHYSSATHRLYGYLASGRTAEHALRRAKAVATALYDQCGQESDVRYLQQLRDRMRPFAQNLLHCIEVLESDPLTEFDTWQHPHRRDPLSPRLAFDHACLDCFLLMTTRRQDWAGKAVEDLRFALISEKARAAAQEDPCLAPLRTDPGFRNLVGLPPTEFLDLAALSTVRQRLADAGITSSQRLRAETDTPDARAC</sequence>
<evidence type="ECO:0000256" key="3">
    <source>
        <dbReference type="SAM" id="SignalP"/>
    </source>
</evidence>
<evidence type="ECO:0000313" key="5">
    <source>
        <dbReference type="Proteomes" id="UP000319103"/>
    </source>
</evidence>
<feature type="transmembrane region" description="Helical" evidence="2">
    <location>
        <begin position="294"/>
        <end position="313"/>
    </location>
</feature>
<dbReference type="AlphaFoldDB" id="A0A540WBY8"/>
<name>A0A540WBY8_9ACTN</name>
<feature type="transmembrane region" description="Helical" evidence="2">
    <location>
        <begin position="177"/>
        <end position="197"/>
    </location>
</feature>
<evidence type="ECO:0000313" key="4">
    <source>
        <dbReference type="EMBL" id="TQF06472.1"/>
    </source>
</evidence>
<feature type="signal peptide" evidence="3">
    <location>
        <begin position="1"/>
        <end position="40"/>
    </location>
</feature>
<organism evidence="4 5">
    <name type="scientific">Kitasatospora acidiphila</name>
    <dbReference type="NCBI Taxonomy" id="2567942"/>
    <lineage>
        <taxon>Bacteria</taxon>
        <taxon>Bacillati</taxon>
        <taxon>Actinomycetota</taxon>
        <taxon>Actinomycetes</taxon>
        <taxon>Kitasatosporales</taxon>
        <taxon>Streptomycetaceae</taxon>
        <taxon>Kitasatospora</taxon>
    </lineage>
</organism>
<protein>
    <submittedName>
        <fullName evidence="4">Uncharacterized protein</fullName>
    </submittedName>
</protein>
<keyword evidence="3" id="KW-0732">Signal</keyword>
<comment type="caution">
    <text evidence="4">The sequence shown here is derived from an EMBL/GenBank/DDBJ whole genome shotgun (WGS) entry which is preliminary data.</text>
</comment>
<dbReference type="Proteomes" id="UP000319103">
    <property type="component" value="Unassembled WGS sequence"/>
</dbReference>
<feature type="transmembrane region" description="Helical" evidence="2">
    <location>
        <begin position="218"/>
        <end position="237"/>
    </location>
</feature>
<gene>
    <name evidence="4" type="ORF">E6W39_35110</name>
</gene>
<proteinExistence type="predicted"/>
<feature type="transmembrane region" description="Helical" evidence="2">
    <location>
        <begin position="325"/>
        <end position="343"/>
    </location>
</feature>
<evidence type="ECO:0000256" key="1">
    <source>
        <dbReference type="SAM" id="MobiDB-lite"/>
    </source>
</evidence>
<dbReference type="EMBL" id="VIGB01000003">
    <property type="protein sequence ID" value="TQF06472.1"/>
    <property type="molecule type" value="Genomic_DNA"/>
</dbReference>
<evidence type="ECO:0000256" key="2">
    <source>
        <dbReference type="SAM" id="Phobius"/>
    </source>
</evidence>
<keyword evidence="2" id="KW-1133">Transmembrane helix</keyword>
<dbReference type="RefSeq" id="WP_141636896.1">
    <property type="nucleotide sequence ID" value="NZ_VIGB01000003.1"/>
</dbReference>
<feature type="region of interest" description="Disordered" evidence="1">
    <location>
        <begin position="41"/>
        <end position="60"/>
    </location>
</feature>
<accession>A0A540WBY8</accession>
<dbReference type="OrthoDB" id="4115700at2"/>
<reference evidence="4 5" key="1">
    <citation type="submission" date="2019-06" db="EMBL/GenBank/DDBJ databases">
        <title>Description of Kitasatospora acidophila sp. nov. isolated from pine grove soil, and reclassification of Streptomyces novaecaesareae to Kitasatospora novaeceasareae comb. nov.</title>
        <authorList>
            <person name="Kim M.J."/>
        </authorList>
    </citation>
    <scope>NUCLEOTIDE SEQUENCE [LARGE SCALE GENOMIC DNA]</scope>
    <source>
        <strain evidence="4 5">MMS16-CNU292</strain>
    </source>
</reference>
<keyword evidence="2" id="KW-0812">Transmembrane</keyword>
<keyword evidence="5" id="KW-1185">Reference proteome</keyword>
<keyword evidence="2" id="KW-0472">Membrane</keyword>